<protein>
    <recommendedName>
        <fullName evidence="3">EthD domain-containing protein</fullName>
    </recommendedName>
</protein>
<dbReference type="OrthoDB" id="2851338at2759"/>
<evidence type="ECO:0008006" key="3">
    <source>
        <dbReference type="Google" id="ProtNLM"/>
    </source>
</evidence>
<evidence type="ECO:0000313" key="2">
    <source>
        <dbReference type="Proteomes" id="UP000800035"/>
    </source>
</evidence>
<dbReference type="AlphaFoldDB" id="A0A6A5U6H4"/>
<name>A0A6A5U6H4_9PLEO</name>
<sequence length="238" mass="26562">MATPPSWTGPGLMQSFMALTPSSELTQSVLDTWFETVYIPAILQTGIVSSASTWKVVNPAYKNQFMVLYTVPDLTPVKEGKLKEEAVSQKSDLFPGGRSVDEFIGFESRILKEVERFEKGDGGKISDTTAIIYAAMQPSTPSGEIDLDAWYRQEHNEQMSKEPGYVRTMRYRQLFHTRNDGTAPSGLDFVALHEFGEGNRLGKDAEPLQPVTEWTKKCMGECKSIDAAIYRRVKTFGG</sequence>
<gene>
    <name evidence="1" type="ORF">CC80DRAFT_501525</name>
</gene>
<accession>A0A6A5U6H4</accession>
<keyword evidence="2" id="KW-1185">Reference proteome</keyword>
<evidence type="ECO:0000313" key="1">
    <source>
        <dbReference type="EMBL" id="KAF1960274.1"/>
    </source>
</evidence>
<dbReference type="Proteomes" id="UP000800035">
    <property type="component" value="Unassembled WGS sequence"/>
</dbReference>
<reference evidence="1" key="1">
    <citation type="journal article" date="2020" name="Stud. Mycol.">
        <title>101 Dothideomycetes genomes: a test case for predicting lifestyles and emergence of pathogens.</title>
        <authorList>
            <person name="Haridas S."/>
            <person name="Albert R."/>
            <person name="Binder M."/>
            <person name="Bloem J."/>
            <person name="Labutti K."/>
            <person name="Salamov A."/>
            <person name="Andreopoulos B."/>
            <person name="Baker S."/>
            <person name="Barry K."/>
            <person name="Bills G."/>
            <person name="Bluhm B."/>
            <person name="Cannon C."/>
            <person name="Castanera R."/>
            <person name="Culley D."/>
            <person name="Daum C."/>
            <person name="Ezra D."/>
            <person name="Gonzalez J."/>
            <person name="Henrissat B."/>
            <person name="Kuo A."/>
            <person name="Liang C."/>
            <person name="Lipzen A."/>
            <person name="Lutzoni F."/>
            <person name="Magnuson J."/>
            <person name="Mondo S."/>
            <person name="Nolan M."/>
            <person name="Ohm R."/>
            <person name="Pangilinan J."/>
            <person name="Park H.-J."/>
            <person name="Ramirez L."/>
            <person name="Alfaro M."/>
            <person name="Sun H."/>
            <person name="Tritt A."/>
            <person name="Yoshinaga Y."/>
            <person name="Zwiers L.-H."/>
            <person name="Turgeon B."/>
            <person name="Goodwin S."/>
            <person name="Spatafora J."/>
            <person name="Crous P."/>
            <person name="Grigoriev I."/>
        </authorList>
    </citation>
    <scope>NUCLEOTIDE SEQUENCE</scope>
    <source>
        <strain evidence="1">CBS 675.92</strain>
    </source>
</reference>
<organism evidence="1 2">
    <name type="scientific">Byssothecium circinans</name>
    <dbReference type="NCBI Taxonomy" id="147558"/>
    <lineage>
        <taxon>Eukaryota</taxon>
        <taxon>Fungi</taxon>
        <taxon>Dikarya</taxon>
        <taxon>Ascomycota</taxon>
        <taxon>Pezizomycotina</taxon>
        <taxon>Dothideomycetes</taxon>
        <taxon>Pleosporomycetidae</taxon>
        <taxon>Pleosporales</taxon>
        <taxon>Massarineae</taxon>
        <taxon>Massarinaceae</taxon>
        <taxon>Byssothecium</taxon>
    </lineage>
</organism>
<dbReference type="EMBL" id="ML976983">
    <property type="protein sequence ID" value="KAF1960274.1"/>
    <property type="molecule type" value="Genomic_DNA"/>
</dbReference>
<proteinExistence type="predicted"/>